<evidence type="ECO:0000256" key="3">
    <source>
        <dbReference type="ARBA" id="ARBA00022723"/>
    </source>
</evidence>
<dbReference type="GO" id="GO:0009086">
    <property type="term" value="P:methionine biosynthetic process"/>
    <property type="evidence" value="ECO:0007669"/>
    <property type="project" value="TreeGrafter"/>
</dbReference>
<dbReference type="GO" id="GO:0032259">
    <property type="term" value="P:methylation"/>
    <property type="evidence" value="ECO:0007669"/>
    <property type="project" value="UniProtKB-KW"/>
</dbReference>
<accession>A0AAN6EU96</accession>
<dbReference type="AlphaFoldDB" id="A0AAN6EU96"/>
<dbReference type="InterPro" id="IPR051486">
    <property type="entry name" value="Hcy_S-methyltransferase"/>
</dbReference>
<dbReference type="GO" id="GO:0008898">
    <property type="term" value="F:S-adenosylmethionine-homocysteine S-methyltransferase activity"/>
    <property type="evidence" value="ECO:0007669"/>
    <property type="project" value="TreeGrafter"/>
</dbReference>
<dbReference type="InterPro" id="IPR036589">
    <property type="entry name" value="HCY_dom_sf"/>
</dbReference>
<evidence type="ECO:0000313" key="7">
    <source>
        <dbReference type="EMBL" id="KAJ8990461.1"/>
    </source>
</evidence>
<feature type="domain" description="Hcy-binding" evidence="6">
    <location>
        <begin position="1"/>
        <end position="328"/>
    </location>
</feature>
<evidence type="ECO:0000256" key="1">
    <source>
        <dbReference type="ARBA" id="ARBA00022603"/>
    </source>
</evidence>
<keyword evidence="1 5" id="KW-0489">Methyltransferase</keyword>
<feature type="binding site" evidence="5">
    <location>
        <position position="313"/>
    </location>
    <ligand>
        <name>Zn(2+)</name>
        <dbReference type="ChEBI" id="CHEBI:29105"/>
    </ligand>
</feature>
<comment type="cofactor">
    <cofactor evidence="5">
        <name>Zn(2+)</name>
        <dbReference type="ChEBI" id="CHEBI:29105"/>
    </cofactor>
</comment>
<gene>
    <name evidence="7" type="primary">SAM4</name>
    <name evidence="7" type="ORF">HRR80_005247</name>
</gene>
<dbReference type="EC" id="2.1.1.10" evidence="7"/>
<comment type="caution">
    <text evidence="7">The sequence shown here is derived from an EMBL/GenBank/DDBJ whole genome shotgun (WGS) entry which is preliminary data.</text>
</comment>
<dbReference type="SUPFAM" id="SSF82282">
    <property type="entry name" value="Homocysteine S-methyltransferase"/>
    <property type="match status" value="1"/>
</dbReference>
<keyword evidence="4 5" id="KW-0862">Zinc</keyword>
<dbReference type="InterPro" id="IPR003726">
    <property type="entry name" value="HCY_dom"/>
</dbReference>
<dbReference type="PANTHER" id="PTHR46015">
    <property type="entry name" value="ZGC:172121"/>
    <property type="match status" value="1"/>
</dbReference>
<name>A0AAN6EU96_EXODE</name>
<reference evidence="7" key="1">
    <citation type="submission" date="2023-01" db="EMBL/GenBank/DDBJ databases">
        <title>Exophiala dermititidis isolated from Cystic Fibrosis Patient.</title>
        <authorList>
            <person name="Kurbessoian T."/>
            <person name="Crocker A."/>
            <person name="Murante D."/>
            <person name="Hogan D.A."/>
            <person name="Stajich J.E."/>
        </authorList>
    </citation>
    <scope>NUCLEOTIDE SEQUENCE</scope>
    <source>
        <strain evidence="7">Ex8</strain>
    </source>
</reference>
<evidence type="ECO:0000256" key="4">
    <source>
        <dbReference type="ARBA" id="ARBA00022833"/>
    </source>
</evidence>
<evidence type="ECO:0000259" key="6">
    <source>
        <dbReference type="PROSITE" id="PS50970"/>
    </source>
</evidence>
<dbReference type="GO" id="GO:0046872">
    <property type="term" value="F:metal ion binding"/>
    <property type="evidence" value="ECO:0007669"/>
    <property type="project" value="UniProtKB-KW"/>
</dbReference>
<feature type="binding site" evidence="5">
    <location>
        <position position="314"/>
    </location>
    <ligand>
        <name>Zn(2+)</name>
        <dbReference type="ChEBI" id="CHEBI:29105"/>
    </ligand>
</feature>
<dbReference type="EMBL" id="JAJGCB010000010">
    <property type="protein sequence ID" value="KAJ8990461.1"/>
    <property type="molecule type" value="Genomic_DNA"/>
</dbReference>
<dbReference type="PANTHER" id="PTHR46015:SF1">
    <property type="entry name" value="HOMOCYSTEINE S-METHYLTRANSFERASE-LIKE ISOFORM 1"/>
    <property type="match status" value="1"/>
</dbReference>
<dbReference type="PROSITE" id="PS50970">
    <property type="entry name" value="HCY"/>
    <property type="match status" value="1"/>
</dbReference>
<evidence type="ECO:0000256" key="2">
    <source>
        <dbReference type="ARBA" id="ARBA00022679"/>
    </source>
</evidence>
<evidence type="ECO:0000313" key="8">
    <source>
        <dbReference type="Proteomes" id="UP001161757"/>
    </source>
</evidence>
<proteinExistence type="predicted"/>
<dbReference type="Pfam" id="PF02574">
    <property type="entry name" value="S-methyl_trans"/>
    <property type="match status" value="1"/>
</dbReference>
<dbReference type="GO" id="GO:0033528">
    <property type="term" value="P:S-methylmethionine cycle"/>
    <property type="evidence" value="ECO:0007669"/>
    <property type="project" value="TreeGrafter"/>
</dbReference>
<organism evidence="7 8">
    <name type="scientific">Exophiala dermatitidis</name>
    <name type="common">Black yeast-like fungus</name>
    <name type="synonym">Wangiella dermatitidis</name>
    <dbReference type="NCBI Taxonomy" id="5970"/>
    <lineage>
        <taxon>Eukaryota</taxon>
        <taxon>Fungi</taxon>
        <taxon>Dikarya</taxon>
        <taxon>Ascomycota</taxon>
        <taxon>Pezizomycotina</taxon>
        <taxon>Eurotiomycetes</taxon>
        <taxon>Chaetothyriomycetidae</taxon>
        <taxon>Chaetothyriales</taxon>
        <taxon>Herpotrichiellaceae</taxon>
        <taxon>Exophiala</taxon>
    </lineage>
</organism>
<dbReference type="Gene3D" id="3.20.20.330">
    <property type="entry name" value="Homocysteine-binding-like domain"/>
    <property type="match status" value="1"/>
</dbReference>
<feature type="binding site" evidence="5">
    <location>
        <position position="232"/>
    </location>
    <ligand>
        <name>Zn(2+)</name>
        <dbReference type="ChEBI" id="CHEBI:29105"/>
    </ligand>
</feature>
<sequence>MAGDLLRRNILLLDGGLGTTLEDEHGVRFSVQTPLWSSHLLVENPSLLRVVQRDFANAGADIILTATYQASFEGFRNTKTQNDVGIAADDAKKYMLSAVSIARDAFNGRSGLVALSLGAYGATMVPSTEYSGEYGPMNEDDLFKFHMDRISIFTCDKPVWADIDLVAFETLPRLDEVRVARKVMRTITDKDYWISCVFPNNDDRLPDGTEVEDLVRTMLQGERRPFAIGLNCTKVHKVPGLIRSFEEAAQSLSIKLPRLVIYPDGAGTKVYDTQLQQWVGEDQDAKAWDQQIFEIVSDVQTRGAWEGVIVGGCCKTTPEHIQKLRKRLDVLQR</sequence>
<protein>
    <submittedName>
        <fullName evidence="7">AdoMet-homocysteine methyltransferase</fullName>
        <ecNumber evidence="7">2.1.1.10</ecNumber>
    </submittedName>
</protein>
<keyword evidence="3 5" id="KW-0479">Metal-binding</keyword>
<dbReference type="Proteomes" id="UP001161757">
    <property type="component" value="Unassembled WGS sequence"/>
</dbReference>
<evidence type="ECO:0000256" key="5">
    <source>
        <dbReference type="PROSITE-ProRule" id="PRU00333"/>
    </source>
</evidence>
<keyword evidence="2 5" id="KW-0808">Transferase</keyword>